<comment type="caution">
    <text evidence="1">The sequence shown here is derived from an EMBL/GenBank/DDBJ whole genome shotgun (WGS) entry which is preliminary data.</text>
</comment>
<dbReference type="RefSeq" id="WP_273577052.1">
    <property type="nucleotide sequence ID" value="NZ_JAQRFN010000031.1"/>
</dbReference>
<reference evidence="1 2" key="1">
    <citation type="submission" date="2023-02" db="EMBL/GenBank/DDBJ databases">
        <title>Entomopathogenic bacteria.</title>
        <authorList>
            <person name="Machado R.A."/>
        </authorList>
    </citation>
    <scope>NUCLEOTIDE SEQUENCE [LARGE SCALE GENOMIC DNA]</scope>
    <source>
        <strain evidence="1 2">XENO-2</strain>
    </source>
</reference>
<evidence type="ECO:0000313" key="1">
    <source>
        <dbReference type="EMBL" id="MDC9598499.1"/>
    </source>
</evidence>
<keyword evidence="2" id="KW-1185">Reference proteome</keyword>
<proteinExistence type="predicted"/>
<sequence>MPPRTHRVPNAHGLVAFLFASGYRHLPVLAETSSLSIERTDRIKNSLCHRVVKWSIKIGH</sequence>
<dbReference type="EMBL" id="JAQRFN010000031">
    <property type="protein sequence ID" value="MDC9598499.1"/>
    <property type="molecule type" value="Genomic_DNA"/>
</dbReference>
<dbReference type="Proteomes" id="UP001220225">
    <property type="component" value="Unassembled WGS sequence"/>
</dbReference>
<evidence type="ECO:0000313" key="2">
    <source>
        <dbReference type="Proteomes" id="UP001220225"/>
    </source>
</evidence>
<gene>
    <name evidence="1" type="ORF">PSI14_17060</name>
</gene>
<name>A0ABT5LWB3_9GAMM</name>
<evidence type="ECO:0008006" key="3">
    <source>
        <dbReference type="Google" id="ProtNLM"/>
    </source>
</evidence>
<organism evidence="1 2">
    <name type="scientific">Xenorhabdus anantnagensis</name>
    <dbReference type="NCBI Taxonomy" id="3025875"/>
    <lineage>
        <taxon>Bacteria</taxon>
        <taxon>Pseudomonadati</taxon>
        <taxon>Pseudomonadota</taxon>
        <taxon>Gammaproteobacteria</taxon>
        <taxon>Enterobacterales</taxon>
        <taxon>Morganellaceae</taxon>
        <taxon>Xenorhabdus</taxon>
    </lineage>
</organism>
<protein>
    <recommendedName>
        <fullName evidence="3">Transposase</fullName>
    </recommendedName>
</protein>
<accession>A0ABT5LWB3</accession>